<gene>
    <name evidence="9" type="ORF">CFR72_02205</name>
    <name evidence="8" type="ORF">NO263_07895</name>
</gene>
<protein>
    <submittedName>
        <fullName evidence="9">FUSC family protein</fullName>
    </submittedName>
</protein>
<evidence type="ECO:0000313" key="9">
    <source>
        <dbReference type="EMBL" id="PYD64289.1"/>
    </source>
</evidence>
<keyword evidence="6 7" id="KW-0472">Membrane</keyword>
<dbReference type="OrthoDB" id="7224074at2"/>
<evidence type="ECO:0000256" key="4">
    <source>
        <dbReference type="ARBA" id="ARBA00022692"/>
    </source>
</evidence>
<reference evidence="9 10" key="1">
    <citation type="submission" date="2017-07" db="EMBL/GenBank/DDBJ databases">
        <title>A draft genome sequence of Gluconacetobacter entanii LTH 4560.</title>
        <authorList>
            <person name="Skraban J."/>
            <person name="Cleenwerck I."/>
            <person name="Vandamme P."/>
            <person name="Trcek J."/>
        </authorList>
    </citation>
    <scope>NUCLEOTIDE SEQUENCE [LARGE SCALE GENOMIC DNA]</scope>
    <source>
        <strain evidence="9 10">LTH 4560</strain>
    </source>
</reference>
<dbReference type="RefSeq" id="WP_110912440.1">
    <property type="nucleotide sequence ID" value="NZ_JABJWD010000052.1"/>
</dbReference>
<keyword evidence="5 7" id="KW-1133">Transmembrane helix</keyword>
<reference evidence="8 11" key="2">
    <citation type="submission" date="2022-07" db="EMBL/GenBank/DDBJ databases">
        <title>Genome stability of Gluconacetobacter entanii AV429.</title>
        <authorList>
            <person name="Trcek J."/>
            <person name="Cepec E."/>
        </authorList>
    </citation>
    <scope>NUCLEOTIDE SEQUENCE [LARGE SCALE GENOMIC DNA]</scope>
    <source>
        <strain evidence="8 11">AV429_2022</strain>
    </source>
</reference>
<evidence type="ECO:0000256" key="3">
    <source>
        <dbReference type="ARBA" id="ARBA00022475"/>
    </source>
</evidence>
<feature type="transmembrane region" description="Helical" evidence="7">
    <location>
        <begin position="91"/>
        <end position="112"/>
    </location>
</feature>
<dbReference type="Proteomes" id="UP000248301">
    <property type="component" value="Unassembled WGS sequence"/>
</dbReference>
<feature type="transmembrane region" description="Helical" evidence="7">
    <location>
        <begin position="119"/>
        <end position="138"/>
    </location>
</feature>
<feature type="transmembrane region" description="Helical" evidence="7">
    <location>
        <begin position="144"/>
        <end position="162"/>
    </location>
</feature>
<proteinExistence type="predicted"/>
<evidence type="ECO:0000256" key="6">
    <source>
        <dbReference type="ARBA" id="ARBA00023136"/>
    </source>
</evidence>
<dbReference type="PANTHER" id="PTHR30509">
    <property type="entry name" value="P-HYDROXYBENZOIC ACID EFFLUX PUMP SUBUNIT-RELATED"/>
    <property type="match status" value="1"/>
</dbReference>
<dbReference type="Pfam" id="PF04632">
    <property type="entry name" value="FUSC"/>
    <property type="match status" value="1"/>
</dbReference>
<name>A0A318PVR5_9PROT</name>
<keyword evidence="11" id="KW-1185">Reference proteome</keyword>
<dbReference type="GO" id="GO:0005886">
    <property type="term" value="C:plasma membrane"/>
    <property type="evidence" value="ECO:0007669"/>
    <property type="project" value="UniProtKB-SubCell"/>
</dbReference>
<dbReference type="InterPro" id="IPR006726">
    <property type="entry name" value="PHBA_efflux_AaeB/fusaric-R"/>
</dbReference>
<sequence>MAGPVFSYARNVFIAAGGTWRQVVRMVVSLIGSGVVAHLVHLQEPVWALITSVVVITQSRMTQTLSTGQDQIVGTLIGASAGISAIAMEQWLFWPTDLVFWVMLMPVAVLAAARPKMRVAVITLMVVLLFPGNGAPFARPFDRIASIMIGVVVSFVVSFFVLRNEARREVLRNSALLLRQVSALLELALHQHPDSDAVAAIDDRCRSLLQDLNDGVKEAEVEHPGSLARHDPLVMRLPGLLRKLRADAVFVARAAVEGQTASTGDILRSEREVLSHVLGQLADRCDLAATRGRGKPLPDEGVEDVLSQIHQPGPHWTPVMCFAIGLLHTDMTVLIRNVWADGRTDEGAPPPDAPHGGVAHVG</sequence>
<dbReference type="EMBL" id="JANGSQ010000100">
    <property type="protein sequence ID" value="MCW4590499.1"/>
    <property type="molecule type" value="Genomic_DNA"/>
</dbReference>
<evidence type="ECO:0000313" key="10">
    <source>
        <dbReference type="Proteomes" id="UP000248301"/>
    </source>
</evidence>
<keyword evidence="4 7" id="KW-0812">Transmembrane</keyword>
<dbReference type="EMBL" id="NKUF01000003">
    <property type="protein sequence ID" value="PYD64289.1"/>
    <property type="molecule type" value="Genomic_DNA"/>
</dbReference>
<dbReference type="AlphaFoldDB" id="A0A318PVR5"/>
<dbReference type="Proteomes" id="UP001526337">
    <property type="component" value="Unassembled WGS sequence"/>
</dbReference>
<evidence type="ECO:0000256" key="5">
    <source>
        <dbReference type="ARBA" id="ARBA00022989"/>
    </source>
</evidence>
<evidence type="ECO:0000256" key="7">
    <source>
        <dbReference type="SAM" id="Phobius"/>
    </source>
</evidence>
<evidence type="ECO:0000313" key="11">
    <source>
        <dbReference type="Proteomes" id="UP001526337"/>
    </source>
</evidence>
<organism evidence="9 10">
    <name type="scientific">Gluconacetobacter entanii</name>
    <dbReference type="NCBI Taxonomy" id="108528"/>
    <lineage>
        <taxon>Bacteria</taxon>
        <taxon>Pseudomonadati</taxon>
        <taxon>Pseudomonadota</taxon>
        <taxon>Alphaproteobacteria</taxon>
        <taxon>Acetobacterales</taxon>
        <taxon>Acetobacteraceae</taxon>
        <taxon>Gluconacetobacter</taxon>
    </lineage>
</organism>
<keyword evidence="2" id="KW-0813">Transport</keyword>
<comment type="caution">
    <text evidence="9">The sequence shown here is derived from an EMBL/GenBank/DDBJ whole genome shotgun (WGS) entry which is preliminary data.</text>
</comment>
<comment type="subcellular location">
    <subcellularLocation>
        <location evidence="1">Cell membrane</location>
        <topology evidence="1">Multi-pass membrane protein</topology>
    </subcellularLocation>
</comment>
<evidence type="ECO:0000256" key="2">
    <source>
        <dbReference type="ARBA" id="ARBA00022448"/>
    </source>
</evidence>
<keyword evidence="3" id="KW-1003">Cell membrane</keyword>
<dbReference type="PANTHER" id="PTHR30509:SF9">
    <property type="entry name" value="MULTIDRUG RESISTANCE PROTEIN MDTO"/>
    <property type="match status" value="1"/>
</dbReference>
<evidence type="ECO:0000313" key="8">
    <source>
        <dbReference type="EMBL" id="MCW4590499.1"/>
    </source>
</evidence>
<evidence type="ECO:0000256" key="1">
    <source>
        <dbReference type="ARBA" id="ARBA00004651"/>
    </source>
</evidence>
<dbReference type="GO" id="GO:0022857">
    <property type="term" value="F:transmembrane transporter activity"/>
    <property type="evidence" value="ECO:0007669"/>
    <property type="project" value="InterPro"/>
</dbReference>
<accession>A0A318PVR5</accession>